<keyword evidence="3" id="KW-1185">Reference proteome</keyword>
<keyword evidence="1" id="KW-0472">Membrane</keyword>
<dbReference type="eggNOG" id="ENOG502ZW2Q">
    <property type="taxonomic scope" value="Bacteria"/>
</dbReference>
<organism evidence="2 3">
    <name type="scientific">Metapseudomonas resinovorans NBRC 106553</name>
    <dbReference type="NCBI Taxonomy" id="1245471"/>
    <lineage>
        <taxon>Bacteria</taxon>
        <taxon>Pseudomonadati</taxon>
        <taxon>Pseudomonadota</taxon>
        <taxon>Gammaproteobacteria</taxon>
        <taxon>Pseudomonadales</taxon>
        <taxon>Pseudomonadaceae</taxon>
        <taxon>Metapseudomonas</taxon>
    </lineage>
</organism>
<accession>S6AVJ2</accession>
<protein>
    <submittedName>
        <fullName evidence="2">Uncharacterized protein</fullName>
    </submittedName>
</protein>
<proteinExistence type="predicted"/>
<evidence type="ECO:0000313" key="2">
    <source>
        <dbReference type="EMBL" id="BAN48476.1"/>
    </source>
</evidence>
<keyword evidence="1" id="KW-0812">Transmembrane</keyword>
<dbReference type="AlphaFoldDB" id="S6AVJ2"/>
<dbReference type="Proteomes" id="UP000015503">
    <property type="component" value="Chromosome"/>
</dbReference>
<evidence type="ECO:0000313" key="3">
    <source>
        <dbReference type="Proteomes" id="UP000015503"/>
    </source>
</evidence>
<gene>
    <name evidence="2" type="ORF">PCA10_27440</name>
</gene>
<dbReference type="PATRIC" id="fig|1245471.3.peg.2781"/>
<sequence length="490" mass="53950">MTLAIRAFAYRDASKNSISLQKIQSVYFDFLFREFDFLYNPMVKADATPAQAAAVAVRNDELVKHCTKALPEFAEGIREFWSSVSDPAAFHLQDGQQFKATFSGDLFPAHWENVVSTAGLYIDTIVLPCPILKIAPLFEALPAKQVVELFIKHVLNAMTYRDIALAEITPPLVVISPNPRDMNDEDRELLAEQSRSLSCDHGGYLFGRDFESVEHLVDFCGELHSIDAVLAELKGADRLIIDTLWGRDARAQLVRALKEGATPGLNQAIAGNHVLHACLGRMPQALASQQCANHFGGTPFIGAETSWKYFNWMLDYQGGTVERPSDDRKSMHVMRALSAEADKNLEWLGKVPPETVLNIRKAGLAEELRSLLGQGVSELIKVRPENYFRTADQVVENLDRAFAAHQASLKDARDKKLKLYGIDVASCLAAGTIGVAGALTGNIILGALGGVLGMVGLPNFKDIRTKYKDLQAEQIARENSPTGLLFKHIS</sequence>
<feature type="transmembrane region" description="Helical" evidence="1">
    <location>
        <begin position="443"/>
        <end position="460"/>
    </location>
</feature>
<name>S6AVJ2_METRE</name>
<dbReference type="EMBL" id="AP013068">
    <property type="protein sequence ID" value="BAN48476.1"/>
    <property type="molecule type" value="Genomic_DNA"/>
</dbReference>
<keyword evidence="1" id="KW-1133">Transmembrane helix</keyword>
<dbReference type="KEGG" id="pre:PCA10_27440"/>
<dbReference type="HOGENOM" id="CLU_493264_0_0_6"/>
<evidence type="ECO:0000256" key="1">
    <source>
        <dbReference type="SAM" id="Phobius"/>
    </source>
</evidence>
<reference evidence="2 3" key="1">
    <citation type="journal article" date="2013" name="Genome Announc.">
        <title>Complete Genome Sequence of the Carbazole Degrader Pseudomonas resinovorans Strain CA10 (NBRC 106553).</title>
        <authorList>
            <person name="Shintani M."/>
            <person name="Hosoyama A."/>
            <person name="Ohji S."/>
            <person name="Tsuchikane K."/>
            <person name="Takarada H."/>
            <person name="Yamazoe A."/>
            <person name="Fujita N."/>
            <person name="Nojiri H."/>
        </authorList>
    </citation>
    <scope>NUCLEOTIDE SEQUENCE [LARGE SCALE GENOMIC DNA]</scope>
    <source>
        <strain evidence="2 3">NBRC 106553</strain>
    </source>
</reference>